<proteinExistence type="inferred from homology"/>
<dbReference type="CDD" id="cd00063">
    <property type="entry name" value="FN3"/>
    <property type="match status" value="2"/>
</dbReference>
<evidence type="ECO:0000256" key="3">
    <source>
        <dbReference type="ARBA" id="ARBA00022729"/>
    </source>
</evidence>
<dbReference type="PANTHER" id="PTHR33607">
    <property type="entry name" value="ENDONUCLEASE-1"/>
    <property type="match status" value="1"/>
</dbReference>
<dbReference type="GO" id="GO:0016787">
    <property type="term" value="F:hydrolase activity"/>
    <property type="evidence" value="ECO:0007669"/>
    <property type="project" value="UniProtKB-KW"/>
</dbReference>
<dbReference type="Pfam" id="PF20009">
    <property type="entry name" value="GEVED"/>
    <property type="match status" value="1"/>
</dbReference>
<dbReference type="InterPro" id="IPR001322">
    <property type="entry name" value="Lamin_tail_dom"/>
</dbReference>
<evidence type="ECO:0000313" key="8">
    <source>
        <dbReference type="EMBL" id="SFF34147.1"/>
    </source>
</evidence>
<dbReference type="InterPro" id="IPR036116">
    <property type="entry name" value="FN3_sf"/>
</dbReference>
<dbReference type="InterPro" id="IPR007346">
    <property type="entry name" value="Endonuclease-I"/>
</dbReference>
<dbReference type="InterPro" id="IPR044925">
    <property type="entry name" value="His-Me_finger_sf"/>
</dbReference>
<dbReference type="Gene3D" id="2.60.40.10">
    <property type="entry name" value="Immunoglobulins"/>
    <property type="match status" value="2"/>
</dbReference>
<keyword evidence="2" id="KW-0540">Nuclease</keyword>
<dbReference type="Pfam" id="PF04231">
    <property type="entry name" value="Endonuclease_1"/>
    <property type="match status" value="1"/>
</dbReference>
<evidence type="ECO:0000259" key="6">
    <source>
        <dbReference type="PROSITE" id="PS50853"/>
    </source>
</evidence>
<dbReference type="AlphaFoldDB" id="A0A1I2HZF7"/>
<evidence type="ECO:0000259" key="7">
    <source>
        <dbReference type="PROSITE" id="PS51841"/>
    </source>
</evidence>
<dbReference type="PROSITE" id="PS51841">
    <property type="entry name" value="LTD"/>
    <property type="match status" value="1"/>
</dbReference>
<organism evidence="8 9">
    <name type="scientific">Flavobacterium xueshanense</name>
    <dbReference type="NCBI Taxonomy" id="935223"/>
    <lineage>
        <taxon>Bacteria</taxon>
        <taxon>Pseudomonadati</taxon>
        <taxon>Bacteroidota</taxon>
        <taxon>Flavobacteriia</taxon>
        <taxon>Flavobacteriales</taxon>
        <taxon>Flavobacteriaceae</taxon>
        <taxon>Flavobacterium</taxon>
    </lineage>
</organism>
<comment type="similarity">
    <text evidence="1">Belongs to the EndA/NucM nuclease family.</text>
</comment>
<dbReference type="Pfam" id="PF18962">
    <property type="entry name" value="Por_Secre_tail"/>
    <property type="match status" value="1"/>
</dbReference>
<dbReference type="InterPro" id="IPR003961">
    <property type="entry name" value="FN3_dom"/>
</dbReference>
<evidence type="ECO:0000256" key="5">
    <source>
        <dbReference type="SAM" id="SignalP"/>
    </source>
</evidence>
<feature type="chain" id="PRO_5011600781" evidence="5">
    <location>
        <begin position="19"/>
        <end position="851"/>
    </location>
</feature>
<evidence type="ECO:0000256" key="1">
    <source>
        <dbReference type="ARBA" id="ARBA00006429"/>
    </source>
</evidence>
<dbReference type="InterPro" id="IPR026444">
    <property type="entry name" value="Secre_tail"/>
</dbReference>
<evidence type="ECO:0000313" key="9">
    <source>
        <dbReference type="Proteomes" id="UP000198596"/>
    </source>
</evidence>
<gene>
    <name evidence="8" type="ORF">SAMN04488131_11639</name>
</gene>
<feature type="signal peptide" evidence="5">
    <location>
        <begin position="1"/>
        <end position="18"/>
    </location>
</feature>
<evidence type="ECO:0000256" key="4">
    <source>
        <dbReference type="ARBA" id="ARBA00022801"/>
    </source>
</evidence>
<feature type="domain" description="Fibronectin type-III" evidence="6">
    <location>
        <begin position="277"/>
        <end position="362"/>
    </location>
</feature>
<keyword evidence="4" id="KW-0378">Hydrolase</keyword>
<keyword evidence="9" id="KW-1185">Reference proteome</keyword>
<dbReference type="Proteomes" id="UP000198596">
    <property type="component" value="Unassembled WGS sequence"/>
</dbReference>
<feature type="domain" description="LTD" evidence="7">
    <location>
        <begin position="594"/>
        <end position="740"/>
    </location>
</feature>
<dbReference type="SMART" id="SM00060">
    <property type="entry name" value="FN3"/>
    <property type="match status" value="2"/>
</dbReference>
<dbReference type="Pfam" id="PF00041">
    <property type="entry name" value="fn3"/>
    <property type="match status" value="2"/>
</dbReference>
<reference evidence="9" key="1">
    <citation type="submission" date="2016-10" db="EMBL/GenBank/DDBJ databases">
        <authorList>
            <person name="Varghese N."/>
            <person name="Submissions S."/>
        </authorList>
    </citation>
    <scope>NUCLEOTIDE SEQUENCE [LARGE SCALE GENOMIC DNA]</scope>
    <source>
        <strain evidence="9">CGMCC 1.9227</strain>
    </source>
</reference>
<dbReference type="SUPFAM" id="SSF54060">
    <property type="entry name" value="His-Me finger endonucleases"/>
    <property type="match status" value="1"/>
</dbReference>
<accession>A0A1I2HZF7</accession>
<evidence type="ECO:0000256" key="2">
    <source>
        <dbReference type="ARBA" id="ARBA00022722"/>
    </source>
</evidence>
<keyword evidence="3 5" id="KW-0732">Signal</keyword>
<dbReference type="EMBL" id="FONQ01000016">
    <property type="protein sequence ID" value="SFF34147.1"/>
    <property type="molecule type" value="Genomic_DNA"/>
</dbReference>
<dbReference type="PROSITE" id="PS50853">
    <property type="entry name" value="FN3"/>
    <property type="match status" value="2"/>
</dbReference>
<name>A0A1I2HZF7_9FLAO</name>
<dbReference type="InterPro" id="IPR013783">
    <property type="entry name" value="Ig-like_fold"/>
</dbReference>
<dbReference type="STRING" id="935223.SAMN04488131_11639"/>
<dbReference type="InterPro" id="IPR045474">
    <property type="entry name" value="GEVED"/>
</dbReference>
<dbReference type="SUPFAM" id="SSF49265">
    <property type="entry name" value="Fibronectin type III"/>
    <property type="match status" value="1"/>
</dbReference>
<dbReference type="NCBIfam" id="TIGR04183">
    <property type="entry name" value="Por_Secre_tail"/>
    <property type="match status" value="1"/>
</dbReference>
<dbReference type="PANTHER" id="PTHR33607:SF2">
    <property type="entry name" value="ENDONUCLEASE-1"/>
    <property type="match status" value="1"/>
</dbReference>
<dbReference type="RefSeq" id="WP_091207599.1">
    <property type="nucleotide sequence ID" value="NZ_FONQ01000016.1"/>
</dbReference>
<dbReference type="GO" id="GO:0004518">
    <property type="term" value="F:nuclease activity"/>
    <property type="evidence" value="ECO:0007669"/>
    <property type="project" value="UniProtKB-KW"/>
</dbReference>
<protein>
    <submittedName>
        <fullName evidence="8">Por secretion system C-terminal sorting domain-containing protein</fullName>
    </submittedName>
</protein>
<feature type="domain" description="Fibronectin type-III" evidence="6">
    <location>
        <begin position="518"/>
        <end position="603"/>
    </location>
</feature>
<dbReference type="Pfam" id="PF00932">
    <property type="entry name" value="LTD"/>
    <property type="match status" value="1"/>
</dbReference>
<sequence>MKKIYSALLFLIVSVSIAQIPSGYYTTATGTSYTLKTQLYNIIKGHTDNGYSGLYTIYQTSDRDYYYENDATILDMYSENPSGTDPYTYSAGTTQRCGTYSVEGDCYNREHIIPQSTFGSAAPMVSDAHFITPTDGKVNGQRSNYPHGPVTSPTWTSLNGSKLGASTTSGYAGPIFEPINEFKGDIARMYFYFATRYENTVAGYSYAMFNGTSNQVFTTAFLNLLITWHNQDPVNNREIARNNAIYTAQNNRNPYIDHPEYVQAIWNPTADAQIPTTPTNLVANGTTSNSISLSWTASADNIGVTGYNVYMNSALKTTVTGTTTTITGLTAATAYSFYVVAKDAAGNSSASSNIVNATTTAGTSIAYCASQGNSTADEKIGKVVFGSINNTTTGTAGYENFTAITTNVTSGTANTITITPSWTSTAFSEGYSVWIDYNKNGLFTDAGELAWSKATSTTTPATGTITIPVSAALGTTRMRVSMKYNAIPTSCEAIPYGQVEDYTVNIVAGTADTTAPSAPTALTASGTTQTATTLSWTAATDNVGVTGYDVYRGTTLLGTVSTTTYNVTGLTAATAYSFSVKAKDAAGNISATSNTLNVTTAATGSTATDLLFSEYIEGSSNNKALEISNATGAAINLSIYSIKKQSNGAGAWSTGLSLTGTLNNGSKFTIVNSLMASTCYPISSANLSTSAGEMTFNGNDAVGLFKNGVLIDIIGTFNGGTANFAVDQTIRRKATVTSPTTTFNKTTQWDSFASDTCNNLGSRMVVKESKIETVLDTNDVAIYPNPSNGTFFINNSNKMYAIEIYSIIGQKIYSEENSTKSEITLPNITKGMYLVRVTIDSNSVIKKLIIN</sequence>